<organism evidence="1 2">
    <name type="scientific">Mycobacterium pinniadriaticum</name>
    <dbReference type="NCBI Taxonomy" id="2994102"/>
    <lineage>
        <taxon>Bacteria</taxon>
        <taxon>Bacillati</taxon>
        <taxon>Actinomycetota</taxon>
        <taxon>Actinomycetes</taxon>
        <taxon>Mycobacteriales</taxon>
        <taxon>Mycobacteriaceae</taxon>
        <taxon>Mycobacterium</taxon>
    </lineage>
</organism>
<dbReference type="EMBL" id="JAPJDO010000012">
    <property type="protein sequence ID" value="MCX2938138.1"/>
    <property type="molecule type" value="Genomic_DNA"/>
</dbReference>
<evidence type="ECO:0000313" key="1">
    <source>
        <dbReference type="EMBL" id="MCX2938138.1"/>
    </source>
</evidence>
<reference evidence="1 2" key="1">
    <citation type="submission" date="2022-11" db="EMBL/GenBank/DDBJ databases">
        <title>Mycobacterium sp. nov.</title>
        <authorList>
            <person name="Papic B."/>
            <person name="Spicic S."/>
            <person name="Duvnjak S."/>
        </authorList>
    </citation>
    <scope>NUCLEOTIDE SEQUENCE [LARGE SCALE GENOMIC DNA]</scope>
    <source>
        <strain evidence="1 2">CVI_P4</strain>
    </source>
</reference>
<sequence length="90" mass="9717">MSAPVAYGGAAIGGDTITLGDPRIGTRILTTLWTPYGETGMQMKEPRTMSTFTSCTVDHFHAIYLGPVQFSRRHDLAEPSCPTTCPARLS</sequence>
<name>A0ABT3SF66_9MYCO</name>
<proteinExistence type="predicted"/>
<gene>
    <name evidence="1" type="ORF">ORI27_15630</name>
</gene>
<dbReference type="RefSeq" id="WP_265997938.1">
    <property type="nucleotide sequence ID" value="NZ_JAPJDN010000012.1"/>
</dbReference>
<protein>
    <submittedName>
        <fullName evidence="1">Uncharacterized protein</fullName>
    </submittedName>
</protein>
<accession>A0ABT3SF66</accession>
<comment type="caution">
    <text evidence="1">The sequence shown here is derived from an EMBL/GenBank/DDBJ whole genome shotgun (WGS) entry which is preliminary data.</text>
</comment>
<keyword evidence="2" id="KW-1185">Reference proteome</keyword>
<dbReference type="Proteomes" id="UP001300745">
    <property type="component" value="Unassembled WGS sequence"/>
</dbReference>
<evidence type="ECO:0000313" key="2">
    <source>
        <dbReference type="Proteomes" id="UP001300745"/>
    </source>
</evidence>